<evidence type="ECO:0000256" key="1">
    <source>
        <dbReference type="ARBA" id="ARBA00022614"/>
    </source>
</evidence>
<evidence type="ECO:0000313" key="3">
    <source>
        <dbReference type="Proteomes" id="UP001108280"/>
    </source>
</evidence>
<evidence type="ECO:0000313" key="4">
    <source>
        <dbReference type="RefSeq" id="XP_027288826.1"/>
    </source>
</evidence>
<dbReference type="PANTHER" id="PTHR14224:SF1">
    <property type="entry name" value="PRAME LIKE, X-LINKED 1"/>
    <property type="match status" value="1"/>
</dbReference>
<accession>A0A9J7GN28</accession>
<keyword evidence="1" id="KW-0433">Leucine-rich repeat</keyword>
<reference evidence="3" key="2">
    <citation type="journal article" date="2020" name="Biotechnol. Bioeng.">
        <title>Chromosome-scale scaffolds for the Chinese hamster reference genome assembly to facilitate the study of the CHO epigenome.</title>
        <authorList>
            <person name="Hilliard W."/>
            <person name="MacDonald M."/>
            <person name="Lee K.H."/>
        </authorList>
    </citation>
    <scope>NUCLEOTIDE SEQUENCE [LARGE SCALE GENOMIC DNA]</scope>
    <source>
        <strain evidence="3">17A/GY</strain>
    </source>
</reference>
<reference evidence="3" key="1">
    <citation type="journal article" date="2018" name="Biotechnol. Bioeng.">
        <title>A reference genome of the Chinese hamster based on a hybrid assembly strategy.</title>
        <authorList>
            <person name="Rupp O."/>
            <person name="MacDonald M.L."/>
            <person name="Li S."/>
            <person name="Dhiman H."/>
            <person name="Polson S."/>
            <person name="Griep S."/>
            <person name="Heffner K."/>
            <person name="Hernandez I."/>
            <person name="Brinkrolf K."/>
            <person name="Jadhav V."/>
            <person name="Samoudi M."/>
            <person name="Hao H."/>
            <person name="Kingham B."/>
            <person name="Goesmann A."/>
            <person name="Betenbaugh M.J."/>
            <person name="Lewis N.E."/>
            <person name="Borth N."/>
            <person name="Lee K.H."/>
        </authorList>
    </citation>
    <scope>NUCLEOTIDE SEQUENCE [LARGE SCALE GENOMIC DNA]</scope>
    <source>
        <strain evidence="3">17A/GY</strain>
    </source>
</reference>
<dbReference type="Proteomes" id="UP001108280">
    <property type="component" value="Chromosome X"/>
</dbReference>
<dbReference type="GeneID" id="100772599"/>
<reference evidence="4" key="3">
    <citation type="submission" date="2025-08" db="UniProtKB">
        <authorList>
            <consortium name="RefSeq"/>
        </authorList>
    </citation>
    <scope>IDENTIFICATION</scope>
    <source>
        <strain evidence="4">17A/GY</strain>
        <tissue evidence="4">Liver</tissue>
    </source>
</reference>
<gene>
    <name evidence="4" type="primary">LOC100772599</name>
</gene>
<sequence length="461" mass="52564">MDANNPKKLLDLAVQSLLSHESAALQALEDIPRDLFIPLFIAAFDGGHKDILSEIVKVWPFYCLHIGPLIVQEPQHELLKAMIENFPVCPPKNSASRTPKLRILDLRQDTDCRTTCPEISIKSPFCFYSCTYSDHSIAKIEEQICFENSGSMIQSPRPVELLVDLSLDGSLMEKEFLILLMNKIKESSGSLHICCRDLQVDKLCGCKCTLNFLDLKCVDQFSVDRGSLSDITSVLSRMAHLESLSLFKVTFRSLSGKVFKKFLGHLRRMESLKELNLSSFYLKNNLDRVLRVLPPVLDFLYLPFCDLSYRDFRFLAQCPQASRLKLLNLSNNAMYWDDFEPFNALLGNLSDTLQHLEINHCLIGDSAMSSLIPALIRCTHLRVLGFASNPITMPVLANVMNSLTTLKKLKIVIYPIPVHCYERWHFQGSLDRRKLAIVQLQLKAMLQIAERNDMNWITYTE</sequence>
<keyword evidence="3" id="KW-1185">Reference proteome</keyword>
<organism evidence="3 4">
    <name type="scientific">Cricetulus griseus</name>
    <name type="common">Chinese hamster</name>
    <name type="synonym">Cricetulus barabensis griseus</name>
    <dbReference type="NCBI Taxonomy" id="10029"/>
    <lineage>
        <taxon>Eukaryota</taxon>
        <taxon>Metazoa</taxon>
        <taxon>Chordata</taxon>
        <taxon>Craniata</taxon>
        <taxon>Vertebrata</taxon>
        <taxon>Euteleostomi</taxon>
        <taxon>Mammalia</taxon>
        <taxon>Eutheria</taxon>
        <taxon>Euarchontoglires</taxon>
        <taxon>Glires</taxon>
        <taxon>Rodentia</taxon>
        <taxon>Myomorpha</taxon>
        <taxon>Muroidea</taxon>
        <taxon>Cricetidae</taxon>
        <taxon>Cricetinae</taxon>
        <taxon>Cricetulus</taxon>
    </lineage>
</organism>
<keyword evidence="2" id="KW-0677">Repeat</keyword>
<evidence type="ECO:0000256" key="2">
    <source>
        <dbReference type="ARBA" id="ARBA00022737"/>
    </source>
</evidence>
<dbReference type="PANTHER" id="PTHR14224">
    <property type="entry name" value="SIMILAR TO PREFERENTIALLY EXPRESSED ANTIGEN IN MELANOMA-LIKE 3"/>
    <property type="match status" value="1"/>
</dbReference>
<dbReference type="InterPro" id="IPR032675">
    <property type="entry name" value="LRR_dom_sf"/>
</dbReference>
<name>A0A9J7GN28_CRIGR</name>
<dbReference type="KEGG" id="cge:100772599"/>
<dbReference type="SUPFAM" id="SSF52047">
    <property type="entry name" value="RNI-like"/>
    <property type="match status" value="1"/>
</dbReference>
<dbReference type="InterPro" id="IPR050694">
    <property type="entry name" value="LRRC14/PRAME"/>
</dbReference>
<protein>
    <submittedName>
        <fullName evidence="4">Melanoma antigen preferentially expressed in tumors-like</fullName>
    </submittedName>
</protein>
<dbReference type="Gene3D" id="3.80.10.10">
    <property type="entry name" value="Ribonuclease Inhibitor"/>
    <property type="match status" value="1"/>
</dbReference>
<proteinExistence type="predicted"/>
<dbReference type="RefSeq" id="XP_027288826.1">
    <property type="nucleotide sequence ID" value="XM_027433025.1"/>
</dbReference>
<dbReference type="GO" id="GO:0005737">
    <property type="term" value="C:cytoplasm"/>
    <property type="evidence" value="ECO:0007669"/>
    <property type="project" value="TreeGrafter"/>
</dbReference>
<dbReference type="OrthoDB" id="9802850at2759"/>
<dbReference type="AlphaFoldDB" id="A0A9J7GN28"/>